<dbReference type="Proteomes" id="UP000800096">
    <property type="component" value="Unassembled WGS sequence"/>
</dbReference>
<dbReference type="OrthoDB" id="2993351at2759"/>
<evidence type="ECO:0000313" key="2">
    <source>
        <dbReference type="Proteomes" id="UP000800096"/>
    </source>
</evidence>
<accession>A0A6A5QG44</accession>
<name>A0A6A5QG44_AMPQU</name>
<keyword evidence="2" id="KW-1185">Reference proteome</keyword>
<evidence type="ECO:0000313" key="1">
    <source>
        <dbReference type="EMBL" id="KAF1914332.1"/>
    </source>
</evidence>
<gene>
    <name evidence="1" type="ORF">BDU57DRAFT_291389</name>
</gene>
<organism evidence="1 2">
    <name type="scientific">Ampelomyces quisqualis</name>
    <name type="common">Powdery mildew agent</name>
    <dbReference type="NCBI Taxonomy" id="50730"/>
    <lineage>
        <taxon>Eukaryota</taxon>
        <taxon>Fungi</taxon>
        <taxon>Dikarya</taxon>
        <taxon>Ascomycota</taxon>
        <taxon>Pezizomycotina</taxon>
        <taxon>Dothideomycetes</taxon>
        <taxon>Pleosporomycetidae</taxon>
        <taxon>Pleosporales</taxon>
        <taxon>Pleosporineae</taxon>
        <taxon>Phaeosphaeriaceae</taxon>
        <taxon>Ampelomyces</taxon>
    </lineage>
</organism>
<dbReference type="EMBL" id="ML979137">
    <property type="protein sequence ID" value="KAF1914332.1"/>
    <property type="molecule type" value="Genomic_DNA"/>
</dbReference>
<dbReference type="AlphaFoldDB" id="A0A6A5QG44"/>
<proteinExistence type="predicted"/>
<reference evidence="1" key="1">
    <citation type="journal article" date="2020" name="Stud. Mycol.">
        <title>101 Dothideomycetes genomes: a test case for predicting lifestyles and emergence of pathogens.</title>
        <authorList>
            <person name="Haridas S."/>
            <person name="Albert R."/>
            <person name="Binder M."/>
            <person name="Bloem J."/>
            <person name="Labutti K."/>
            <person name="Salamov A."/>
            <person name="Andreopoulos B."/>
            <person name="Baker S."/>
            <person name="Barry K."/>
            <person name="Bills G."/>
            <person name="Bluhm B."/>
            <person name="Cannon C."/>
            <person name="Castanera R."/>
            <person name="Culley D."/>
            <person name="Daum C."/>
            <person name="Ezra D."/>
            <person name="Gonzalez J."/>
            <person name="Henrissat B."/>
            <person name="Kuo A."/>
            <person name="Liang C."/>
            <person name="Lipzen A."/>
            <person name="Lutzoni F."/>
            <person name="Magnuson J."/>
            <person name="Mondo S."/>
            <person name="Nolan M."/>
            <person name="Ohm R."/>
            <person name="Pangilinan J."/>
            <person name="Park H.-J."/>
            <person name="Ramirez L."/>
            <person name="Alfaro M."/>
            <person name="Sun H."/>
            <person name="Tritt A."/>
            <person name="Yoshinaga Y."/>
            <person name="Zwiers L.-H."/>
            <person name="Turgeon B."/>
            <person name="Goodwin S."/>
            <person name="Spatafora J."/>
            <person name="Crous P."/>
            <person name="Grigoriev I."/>
        </authorList>
    </citation>
    <scope>NUCLEOTIDE SEQUENCE</scope>
    <source>
        <strain evidence="1">HMLAC05119</strain>
    </source>
</reference>
<protein>
    <submittedName>
        <fullName evidence="1">Uncharacterized protein</fullName>
    </submittedName>
</protein>
<sequence length="140" mass="15773">MPNCVLGGCSFPPCSHFSKPQHAFRASTRTIPLAKRGFSILHSHAYPLHPPPTHVHTLSPSTHVRLNSEARPSMRIPQRTPTSWLRYAIPSRLKYPRHAGARTTSQCRPGRIPRYHRLSGFSLRNYPLHLDQVGELGLDA</sequence>